<proteinExistence type="predicted"/>
<keyword evidence="1" id="KW-1133">Transmembrane helix</keyword>
<dbReference type="Proteomes" id="UP000029278">
    <property type="component" value="Unassembled WGS sequence"/>
</dbReference>
<dbReference type="PANTHER" id="PTHR46066">
    <property type="entry name" value="CHITINASE DOMAIN-CONTAINING PROTEIN 1 FAMILY MEMBER"/>
    <property type="match status" value="1"/>
</dbReference>
<keyword evidence="1" id="KW-0472">Membrane</keyword>
<dbReference type="AlphaFoldDB" id="A0A090Z5C7"/>
<dbReference type="PANTHER" id="PTHR46066:SF2">
    <property type="entry name" value="CHITINASE DOMAIN-CONTAINING PROTEIN 1"/>
    <property type="match status" value="1"/>
</dbReference>
<gene>
    <name evidence="2" type="ORF">DJ90_4103</name>
</gene>
<dbReference type="InterPro" id="IPR017853">
    <property type="entry name" value="GH"/>
</dbReference>
<dbReference type="Gene3D" id="3.10.50.10">
    <property type="match status" value="1"/>
</dbReference>
<keyword evidence="3" id="KW-1185">Reference proteome</keyword>
<reference evidence="2 3" key="1">
    <citation type="submission" date="2014-04" db="EMBL/GenBank/DDBJ databases">
        <authorList>
            <person name="Bishop-Lilly K.A."/>
            <person name="Broomall S.M."/>
            <person name="Chain P.S."/>
            <person name="Chertkov O."/>
            <person name="Coyne S.R."/>
            <person name="Daligault H.E."/>
            <person name="Davenport K.W."/>
            <person name="Erkkila T."/>
            <person name="Frey K.G."/>
            <person name="Gibbons H.S."/>
            <person name="Gu W."/>
            <person name="Jaissle J."/>
            <person name="Johnson S.L."/>
            <person name="Koroleva G.I."/>
            <person name="Ladner J.T."/>
            <person name="Lo C.-C."/>
            <person name="Minogue T.D."/>
            <person name="Munk C."/>
            <person name="Palacios G.F."/>
            <person name="Redden C.L."/>
            <person name="Rosenzweig C.N."/>
            <person name="Scholz M.B."/>
            <person name="Teshima H."/>
            <person name="Xu Y."/>
        </authorList>
    </citation>
    <scope>NUCLEOTIDE SEQUENCE [LARGE SCALE GENOMIC DNA]</scope>
    <source>
        <strain evidence="2 3">8244</strain>
    </source>
</reference>
<dbReference type="STRING" id="44252.DJ90_4103"/>
<dbReference type="EMBL" id="JMQA01000037">
    <property type="protein sequence ID" value="KFN06489.1"/>
    <property type="molecule type" value="Genomic_DNA"/>
</dbReference>
<dbReference type="Gene3D" id="3.20.20.80">
    <property type="entry name" value="Glycosidases"/>
    <property type="match status" value="1"/>
</dbReference>
<keyword evidence="1" id="KW-0812">Transmembrane</keyword>
<sequence length="359" mass="39836">MFKSLFIRKSSLFIVAVAMIVIVCGGIYYIYINRAEGRVNAIQENVGRPADLSAWIVDWQQDSGEEDYGVLGSRLSELQMFAAYFDASGHLYLADTFRDSLANDASLRQADGGLFLTIVNDLRSEDGSVVQKDSDLTKRLTQSGEARREHIREILNLVDQLDLDGVEIDYEKIKDGDWNGVVAFYNELYQELLQNGRKLRVVLEPGAPLKRLKLPKGPEYVVMAYNLYGSHSGPGPKADKKFIKELVGKTECIPGNKRLALATGGFAWNEKGEVAAVTEKEADGLSELSKDGVERDKASGSLHFKYTDADGGETTVWYADGVTLRSWIVTAREAGCHRIAIWRLGGLSQRTLKMLAEID</sequence>
<dbReference type="InterPro" id="IPR029070">
    <property type="entry name" value="Chitinase_insertion_sf"/>
</dbReference>
<evidence type="ECO:0000256" key="1">
    <source>
        <dbReference type="SAM" id="Phobius"/>
    </source>
</evidence>
<comment type="caution">
    <text evidence="2">The sequence shown here is derived from an EMBL/GenBank/DDBJ whole genome shotgun (WGS) entry which is preliminary data.</text>
</comment>
<dbReference type="SUPFAM" id="SSF51445">
    <property type="entry name" value="(Trans)glycosidases"/>
    <property type="match status" value="1"/>
</dbReference>
<evidence type="ECO:0000313" key="3">
    <source>
        <dbReference type="Proteomes" id="UP000029278"/>
    </source>
</evidence>
<protein>
    <submittedName>
        <fullName evidence="2">Uncharacterized protein</fullName>
    </submittedName>
</protein>
<organism evidence="2 3">
    <name type="scientific">Paenibacillus macerans</name>
    <name type="common">Bacillus macerans</name>
    <dbReference type="NCBI Taxonomy" id="44252"/>
    <lineage>
        <taxon>Bacteria</taxon>
        <taxon>Bacillati</taxon>
        <taxon>Bacillota</taxon>
        <taxon>Bacilli</taxon>
        <taxon>Bacillales</taxon>
        <taxon>Paenibacillaceae</taxon>
        <taxon>Paenibacillus</taxon>
    </lineage>
</organism>
<evidence type="ECO:0000313" key="2">
    <source>
        <dbReference type="EMBL" id="KFN06489.1"/>
    </source>
</evidence>
<dbReference type="RefSeq" id="WP_240534191.1">
    <property type="nucleotide sequence ID" value="NZ_JAKOBR010000028.1"/>
</dbReference>
<name>A0A090Z5C7_PAEMA</name>
<dbReference type="HOGENOM" id="CLU_069988_0_0_9"/>
<accession>A0A090Z5C7</accession>
<dbReference type="PATRIC" id="fig|44252.3.peg.4077"/>
<dbReference type="GeneID" id="77009496"/>
<feature type="transmembrane region" description="Helical" evidence="1">
    <location>
        <begin position="12"/>
        <end position="31"/>
    </location>
</feature>